<reference evidence="1" key="1">
    <citation type="submission" date="2022-06" db="EMBL/GenBank/DDBJ databases">
        <title>Phylogenomic reconstructions and comparative analyses of Kickxellomycotina fungi.</title>
        <authorList>
            <person name="Reynolds N.K."/>
            <person name="Stajich J.E."/>
            <person name="Barry K."/>
            <person name="Grigoriev I.V."/>
            <person name="Crous P."/>
            <person name="Smith M.E."/>
        </authorList>
    </citation>
    <scope>NUCLEOTIDE SEQUENCE</scope>
    <source>
        <strain evidence="1">RSA 2271</strain>
    </source>
</reference>
<name>A0ACC1HAK1_9FUNG</name>
<organism evidence="1 2">
    <name type="scientific">Spiromyces aspiralis</name>
    <dbReference type="NCBI Taxonomy" id="68401"/>
    <lineage>
        <taxon>Eukaryota</taxon>
        <taxon>Fungi</taxon>
        <taxon>Fungi incertae sedis</taxon>
        <taxon>Zoopagomycota</taxon>
        <taxon>Kickxellomycotina</taxon>
        <taxon>Kickxellomycetes</taxon>
        <taxon>Kickxellales</taxon>
        <taxon>Kickxellaceae</taxon>
        <taxon>Spiromyces</taxon>
    </lineage>
</organism>
<dbReference type="Proteomes" id="UP001145114">
    <property type="component" value="Unassembled WGS sequence"/>
</dbReference>
<accession>A0ACC1HAK1</accession>
<evidence type="ECO:0000313" key="1">
    <source>
        <dbReference type="EMBL" id="KAJ1673447.1"/>
    </source>
</evidence>
<sequence length="526" mass="55971">MRRGRPSKPATPLRSPSSLANLCLSPNSAGSHCDSIKSGNGDDSSNGAEKGGSVIGSLARKSLYRPSLSAANNQLNLFAMKQRKSYSRLSSARSASSRPYIYRSFTGGMPMFAKLQDSNSNSPQLTDDELFVALPEQKASEDSDSIIATEALEASSQSVNANASELASGGNSNNSKRISVEAVALSKDECKASWDVIDDPNKLLRQVAESGSDDIFLDKVELERSDGSRRGVPQRMSIQLLQGAVFGSIRRSESFNRRASARGSLPPWLLSPPTATMQSRLLECNSHEGQADPSEALETTSSSNGQYGCHHRSLSRDYYQTSEQDGDIGVRSLPNLRPLPRVSRPPIPVLVQQHQLPHRVGPHSGHLSIAPATARKFHHNNTRSTSTASPLLSDLHKAKLLASAASIGSAGVPTAPVGADPVRSLSLSSATGRNGTAKARTGGHFRSGSHASVLSLPKDIAKRQCQQQQQQQQQQPGGLLPGNISDGGGIVFGNSGPSPQRDPASYVRRLHSNPTTPLPTQSGILD</sequence>
<proteinExistence type="predicted"/>
<dbReference type="EMBL" id="JAMZIH010006937">
    <property type="protein sequence ID" value="KAJ1673447.1"/>
    <property type="molecule type" value="Genomic_DNA"/>
</dbReference>
<feature type="non-terminal residue" evidence="1">
    <location>
        <position position="526"/>
    </location>
</feature>
<evidence type="ECO:0000313" key="2">
    <source>
        <dbReference type="Proteomes" id="UP001145114"/>
    </source>
</evidence>
<keyword evidence="2" id="KW-1185">Reference proteome</keyword>
<gene>
    <name evidence="1" type="ORF">EV182_005215</name>
</gene>
<comment type="caution">
    <text evidence="1">The sequence shown here is derived from an EMBL/GenBank/DDBJ whole genome shotgun (WGS) entry which is preliminary data.</text>
</comment>
<protein>
    <submittedName>
        <fullName evidence="1">Uncharacterized protein</fullName>
    </submittedName>
</protein>